<comment type="caution">
    <text evidence="1">The sequence shown here is derived from an EMBL/GenBank/DDBJ whole genome shotgun (WGS) entry which is preliminary data.</text>
</comment>
<dbReference type="EMBL" id="MU827154">
    <property type="protein sequence ID" value="KAJ7369249.1"/>
    <property type="molecule type" value="Genomic_DNA"/>
</dbReference>
<protein>
    <submittedName>
        <fullName evidence="1">Uncharacterized protein</fullName>
    </submittedName>
</protein>
<organism evidence="1 2">
    <name type="scientific">Desmophyllum pertusum</name>
    <dbReference type="NCBI Taxonomy" id="174260"/>
    <lineage>
        <taxon>Eukaryota</taxon>
        <taxon>Metazoa</taxon>
        <taxon>Cnidaria</taxon>
        <taxon>Anthozoa</taxon>
        <taxon>Hexacorallia</taxon>
        <taxon>Scleractinia</taxon>
        <taxon>Caryophylliina</taxon>
        <taxon>Caryophylliidae</taxon>
        <taxon>Desmophyllum</taxon>
    </lineage>
</organism>
<name>A0A9W9YWY2_9CNID</name>
<keyword evidence="2" id="KW-1185">Reference proteome</keyword>
<reference evidence="1" key="1">
    <citation type="submission" date="2023-01" db="EMBL/GenBank/DDBJ databases">
        <title>Genome assembly of the deep-sea coral Lophelia pertusa.</title>
        <authorList>
            <person name="Herrera S."/>
            <person name="Cordes E."/>
        </authorList>
    </citation>
    <scope>NUCLEOTIDE SEQUENCE</scope>
    <source>
        <strain evidence="1">USNM1676648</strain>
        <tissue evidence="1">Polyp</tissue>
    </source>
</reference>
<evidence type="ECO:0000313" key="1">
    <source>
        <dbReference type="EMBL" id="KAJ7369249.1"/>
    </source>
</evidence>
<evidence type="ECO:0000313" key="2">
    <source>
        <dbReference type="Proteomes" id="UP001163046"/>
    </source>
</evidence>
<dbReference type="AlphaFoldDB" id="A0A9W9YWY2"/>
<accession>A0A9W9YWY2</accession>
<feature type="non-terminal residue" evidence="1">
    <location>
        <position position="1"/>
    </location>
</feature>
<dbReference type="Proteomes" id="UP001163046">
    <property type="component" value="Unassembled WGS sequence"/>
</dbReference>
<proteinExistence type="predicted"/>
<sequence length="77" mass="8694">AENEFESHSSLVIRMATRQGDVMITLLLKSRRREVVVSQMGEKGFLHSIGHENVLVRDFKGEGVVLKVDALQGTQEW</sequence>
<gene>
    <name evidence="1" type="ORF">OS493_040273</name>
</gene>